<protein>
    <submittedName>
        <fullName evidence="2">Uncharacterized protein</fullName>
    </submittedName>
</protein>
<dbReference type="Proteomes" id="UP001396334">
    <property type="component" value="Unassembled WGS sequence"/>
</dbReference>
<reference evidence="2 3" key="1">
    <citation type="journal article" date="2024" name="G3 (Bethesda)">
        <title>Genome assembly of Hibiscus sabdariffa L. provides insights into metabolisms of medicinal natural products.</title>
        <authorList>
            <person name="Kim T."/>
        </authorList>
    </citation>
    <scope>NUCLEOTIDE SEQUENCE [LARGE SCALE GENOMIC DNA]</scope>
    <source>
        <strain evidence="2">TK-2024</strain>
        <tissue evidence="2">Old leaves</tissue>
    </source>
</reference>
<proteinExistence type="predicted"/>
<name>A0ABR2TNU4_9ROSI</name>
<feature type="chain" id="PRO_5046381441" evidence="1">
    <location>
        <begin position="20"/>
        <end position="92"/>
    </location>
</feature>
<evidence type="ECO:0000256" key="1">
    <source>
        <dbReference type="SAM" id="SignalP"/>
    </source>
</evidence>
<evidence type="ECO:0000313" key="3">
    <source>
        <dbReference type="Proteomes" id="UP001396334"/>
    </source>
</evidence>
<accession>A0ABR2TNU4</accession>
<keyword evidence="1" id="KW-0732">Signal</keyword>
<organism evidence="2 3">
    <name type="scientific">Hibiscus sabdariffa</name>
    <name type="common">roselle</name>
    <dbReference type="NCBI Taxonomy" id="183260"/>
    <lineage>
        <taxon>Eukaryota</taxon>
        <taxon>Viridiplantae</taxon>
        <taxon>Streptophyta</taxon>
        <taxon>Embryophyta</taxon>
        <taxon>Tracheophyta</taxon>
        <taxon>Spermatophyta</taxon>
        <taxon>Magnoliopsida</taxon>
        <taxon>eudicotyledons</taxon>
        <taxon>Gunneridae</taxon>
        <taxon>Pentapetalae</taxon>
        <taxon>rosids</taxon>
        <taxon>malvids</taxon>
        <taxon>Malvales</taxon>
        <taxon>Malvaceae</taxon>
        <taxon>Malvoideae</taxon>
        <taxon>Hibiscus</taxon>
    </lineage>
</organism>
<sequence>MKVFLVICVLFLSFAFSFSTTQNVGHAEQYQNLPIRNGAAVVRHPTLRRSCFYNGQYTECHVSAPPPTTRPVKGAVIYVGSACPCHKGKPRP</sequence>
<feature type="signal peptide" evidence="1">
    <location>
        <begin position="1"/>
        <end position="19"/>
    </location>
</feature>
<gene>
    <name evidence="2" type="ORF">V6N11_023790</name>
</gene>
<evidence type="ECO:0000313" key="2">
    <source>
        <dbReference type="EMBL" id="KAK9038949.1"/>
    </source>
</evidence>
<keyword evidence="3" id="KW-1185">Reference proteome</keyword>
<comment type="caution">
    <text evidence="2">The sequence shown here is derived from an EMBL/GenBank/DDBJ whole genome shotgun (WGS) entry which is preliminary data.</text>
</comment>
<dbReference type="EMBL" id="JBBPBN010000005">
    <property type="protein sequence ID" value="KAK9038949.1"/>
    <property type="molecule type" value="Genomic_DNA"/>
</dbReference>